<dbReference type="InterPro" id="IPR036909">
    <property type="entry name" value="Cyt_c-like_dom_sf"/>
</dbReference>
<gene>
    <name evidence="7" type="ordered locus">Mpe_A3735</name>
</gene>
<evidence type="ECO:0000256" key="4">
    <source>
        <dbReference type="PROSITE-ProRule" id="PRU00433"/>
    </source>
</evidence>
<name>A2SM99_METPP</name>
<dbReference type="EMBL" id="CP000555">
    <property type="protein sequence ID" value="ABM96688.1"/>
    <property type="molecule type" value="Genomic_DNA"/>
</dbReference>
<proteinExistence type="predicted"/>
<evidence type="ECO:0000256" key="1">
    <source>
        <dbReference type="ARBA" id="ARBA00022617"/>
    </source>
</evidence>
<keyword evidence="8" id="KW-1185">Reference proteome</keyword>
<keyword evidence="2 4" id="KW-0479">Metal-binding</keyword>
<feature type="domain" description="Cytochrome c" evidence="6">
    <location>
        <begin position="28"/>
        <end position="128"/>
    </location>
</feature>
<dbReference type="PROSITE" id="PS51007">
    <property type="entry name" value="CYTC"/>
    <property type="match status" value="1"/>
</dbReference>
<feature type="signal peptide" evidence="5">
    <location>
        <begin position="1"/>
        <end position="25"/>
    </location>
</feature>
<dbReference type="GO" id="GO:0046872">
    <property type="term" value="F:metal ion binding"/>
    <property type="evidence" value="ECO:0007669"/>
    <property type="project" value="UniProtKB-KW"/>
</dbReference>
<evidence type="ECO:0000256" key="5">
    <source>
        <dbReference type="SAM" id="SignalP"/>
    </source>
</evidence>
<feature type="chain" id="PRO_5002645924" evidence="5">
    <location>
        <begin position="26"/>
        <end position="132"/>
    </location>
</feature>
<dbReference type="HOGENOM" id="CLU_133112_1_0_4"/>
<dbReference type="GO" id="GO:0009055">
    <property type="term" value="F:electron transfer activity"/>
    <property type="evidence" value="ECO:0007669"/>
    <property type="project" value="InterPro"/>
</dbReference>
<dbReference type="Pfam" id="PF00034">
    <property type="entry name" value="Cytochrom_C"/>
    <property type="match status" value="1"/>
</dbReference>
<reference evidence="7 8" key="1">
    <citation type="journal article" date="2007" name="J. Bacteriol.">
        <title>Whole-genome analysis of the methyl tert-butyl ether-degrading beta-proteobacterium Methylibium petroleiphilum PM1.</title>
        <authorList>
            <person name="Kane S.R."/>
            <person name="Chakicherla A.Y."/>
            <person name="Chain P.S.G."/>
            <person name="Schmidt R."/>
            <person name="Shin M.W."/>
            <person name="Legler T.C."/>
            <person name="Scow K.M."/>
            <person name="Larimer F.W."/>
            <person name="Lucas S.M."/>
            <person name="Richardson P.M."/>
            <person name="Hristova K.R."/>
        </authorList>
    </citation>
    <scope>NUCLEOTIDE SEQUENCE [LARGE SCALE GENOMIC DNA]</scope>
    <source>
        <strain evidence="8">ATCC BAA-1232 / LMG 22953 / PM1</strain>
    </source>
</reference>
<keyword evidence="1 4" id="KW-0349">Heme</keyword>
<accession>A2SM99</accession>
<dbReference type="Gene3D" id="1.10.760.10">
    <property type="entry name" value="Cytochrome c-like domain"/>
    <property type="match status" value="1"/>
</dbReference>
<dbReference type="STRING" id="420662.Mpe_A3735"/>
<dbReference type="KEGG" id="mpt:Mpe_A3735"/>
<keyword evidence="5" id="KW-0732">Signal</keyword>
<evidence type="ECO:0000259" key="6">
    <source>
        <dbReference type="PROSITE" id="PS51007"/>
    </source>
</evidence>
<evidence type="ECO:0000313" key="7">
    <source>
        <dbReference type="EMBL" id="ABM96688.1"/>
    </source>
</evidence>
<protein>
    <submittedName>
        <fullName evidence="7">Cytochrome c-551</fullName>
    </submittedName>
</protein>
<evidence type="ECO:0000256" key="3">
    <source>
        <dbReference type="ARBA" id="ARBA00023004"/>
    </source>
</evidence>
<evidence type="ECO:0000313" key="8">
    <source>
        <dbReference type="Proteomes" id="UP000000366"/>
    </source>
</evidence>
<keyword evidence="3 4" id="KW-0408">Iron</keyword>
<dbReference type="SUPFAM" id="SSF46626">
    <property type="entry name" value="Cytochrome c"/>
    <property type="match status" value="1"/>
</dbReference>
<organism evidence="7 8">
    <name type="scientific">Methylibium petroleiphilum (strain ATCC BAA-1232 / LMG 22953 / PM1)</name>
    <dbReference type="NCBI Taxonomy" id="420662"/>
    <lineage>
        <taxon>Bacteria</taxon>
        <taxon>Pseudomonadati</taxon>
        <taxon>Pseudomonadota</taxon>
        <taxon>Betaproteobacteria</taxon>
        <taxon>Burkholderiales</taxon>
        <taxon>Sphaerotilaceae</taxon>
        <taxon>Methylibium</taxon>
    </lineage>
</organism>
<dbReference type="AlphaFoldDB" id="A2SM99"/>
<sequence>MKPVAVRSFSPALCALWLAAAQAMAAPDDAAMLKLATGSGCMTCHHVEPGAKGPDGLPPIGPAWRDVAVKYKGQSGAEKQLTATVLAGSNPYDSHWKGKVSGLAMPPNRVAISEPDARRLVQWILSRDANRP</sequence>
<dbReference type="GO" id="GO:0020037">
    <property type="term" value="F:heme binding"/>
    <property type="evidence" value="ECO:0007669"/>
    <property type="project" value="InterPro"/>
</dbReference>
<dbReference type="eggNOG" id="COG4654">
    <property type="taxonomic scope" value="Bacteria"/>
</dbReference>
<evidence type="ECO:0000256" key="2">
    <source>
        <dbReference type="ARBA" id="ARBA00022723"/>
    </source>
</evidence>
<dbReference type="Proteomes" id="UP000000366">
    <property type="component" value="Chromosome"/>
</dbReference>
<dbReference type="InterPro" id="IPR009056">
    <property type="entry name" value="Cyt_c-like_dom"/>
</dbReference>